<proteinExistence type="predicted"/>
<dbReference type="AlphaFoldDB" id="A0A6B2LEJ1"/>
<dbReference type="Pfam" id="PF00617">
    <property type="entry name" value="RasGEF"/>
    <property type="match status" value="1"/>
</dbReference>
<dbReference type="GO" id="GO:0005886">
    <property type="term" value="C:plasma membrane"/>
    <property type="evidence" value="ECO:0007669"/>
    <property type="project" value="TreeGrafter"/>
</dbReference>
<dbReference type="GO" id="GO:0007265">
    <property type="term" value="P:Ras protein signal transduction"/>
    <property type="evidence" value="ECO:0007669"/>
    <property type="project" value="TreeGrafter"/>
</dbReference>
<dbReference type="PANTHER" id="PTHR23113">
    <property type="entry name" value="GUANINE NUCLEOTIDE EXCHANGE FACTOR"/>
    <property type="match status" value="1"/>
</dbReference>
<dbReference type="SMART" id="SM00147">
    <property type="entry name" value="RasGEF"/>
    <property type="match status" value="1"/>
</dbReference>
<protein>
    <recommendedName>
        <fullName evidence="3">Ras-GEF domain-containing protein</fullName>
    </recommendedName>
</protein>
<evidence type="ECO:0000259" key="3">
    <source>
        <dbReference type="PROSITE" id="PS50009"/>
    </source>
</evidence>
<accession>A0A6B2LEJ1</accession>
<dbReference type="SUPFAM" id="SSF48366">
    <property type="entry name" value="Ras GEF"/>
    <property type="match status" value="1"/>
</dbReference>
<evidence type="ECO:0000313" key="4">
    <source>
        <dbReference type="EMBL" id="NDV35385.1"/>
    </source>
</evidence>
<sequence>MHFSNMDIALQLTLWDINIYKSIQPEEIFGQKWSKESTRLLSYNVCRMIQRTNEISQWVATSILIADKSKRIEVFQNMIGIASCLLEIGNFQSFMSIAMAFESIPISRLKLADSVLKKKYQQELAKFQELQSPLNKFRKLREAMNEKSIHIPYLAVVLLDYTAIDENCPQLVEAPTGEKFLNFYKFQQVDRILFQFFATKKLIGPTGLFGNFKLEEQHPLYEFVSVLPGFDTDFLYFLSLSREPKHPNNLN</sequence>
<evidence type="ECO:0000256" key="2">
    <source>
        <dbReference type="PROSITE-ProRule" id="PRU00168"/>
    </source>
</evidence>
<dbReference type="InterPro" id="IPR023578">
    <property type="entry name" value="Ras_GEF_dom_sf"/>
</dbReference>
<dbReference type="InterPro" id="IPR008937">
    <property type="entry name" value="Ras-like_GEF"/>
</dbReference>
<name>A0A6B2LEJ1_9EUKA</name>
<dbReference type="Gene3D" id="1.10.840.10">
    <property type="entry name" value="Ras guanine-nucleotide exchange factors catalytic domain"/>
    <property type="match status" value="1"/>
</dbReference>
<keyword evidence="1 2" id="KW-0344">Guanine-nucleotide releasing factor</keyword>
<dbReference type="InterPro" id="IPR001895">
    <property type="entry name" value="RASGEF_cat_dom"/>
</dbReference>
<dbReference type="InterPro" id="IPR036964">
    <property type="entry name" value="RASGEF_cat_dom_sf"/>
</dbReference>
<feature type="domain" description="Ras-GEF" evidence="3">
    <location>
        <begin position="4"/>
        <end position="245"/>
    </location>
</feature>
<reference evidence="4" key="1">
    <citation type="journal article" date="2020" name="J. Eukaryot. Microbiol.">
        <title>De novo Sequencing, Assembly and Annotation of the Transcriptome for the Free-Living Testate Amoeba Arcella intermedia.</title>
        <authorList>
            <person name="Ribeiro G.M."/>
            <person name="Porfirio-Sousa A.L."/>
            <person name="Maurer-Alcala X.X."/>
            <person name="Katz L.A."/>
            <person name="Lahr D.J.G."/>
        </authorList>
    </citation>
    <scope>NUCLEOTIDE SEQUENCE</scope>
</reference>
<organism evidence="4">
    <name type="scientific">Arcella intermedia</name>
    <dbReference type="NCBI Taxonomy" id="1963864"/>
    <lineage>
        <taxon>Eukaryota</taxon>
        <taxon>Amoebozoa</taxon>
        <taxon>Tubulinea</taxon>
        <taxon>Elardia</taxon>
        <taxon>Arcellinida</taxon>
        <taxon>Sphaerothecina</taxon>
        <taxon>Arcellidae</taxon>
        <taxon>Arcella</taxon>
    </lineage>
</organism>
<dbReference type="PROSITE" id="PS50009">
    <property type="entry name" value="RASGEF_CAT"/>
    <property type="match status" value="1"/>
</dbReference>
<dbReference type="GO" id="GO:0005085">
    <property type="term" value="F:guanyl-nucleotide exchange factor activity"/>
    <property type="evidence" value="ECO:0007669"/>
    <property type="project" value="UniProtKB-KW"/>
</dbReference>
<dbReference type="PANTHER" id="PTHR23113:SF99">
    <property type="entry name" value="RASGEF DOMAIN-CONTAINING PROTEIN"/>
    <property type="match status" value="1"/>
</dbReference>
<dbReference type="EMBL" id="GIBP01006416">
    <property type="protein sequence ID" value="NDV35385.1"/>
    <property type="molecule type" value="Transcribed_RNA"/>
</dbReference>
<evidence type="ECO:0000256" key="1">
    <source>
        <dbReference type="ARBA" id="ARBA00022658"/>
    </source>
</evidence>